<evidence type="ECO:0000256" key="1">
    <source>
        <dbReference type="ARBA" id="ARBA00007097"/>
    </source>
</evidence>
<dbReference type="PROSITE" id="PS00198">
    <property type="entry name" value="4FE4S_FER_1"/>
    <property type="match status" value="1"/>
</dbReference>
<dbReference type="InterPro" id="IPR017896">
    <property type="entry name" value="4Fe4S_Fe-S-bd"/>
</dbReference>
<comment type="similarity">
    <text evidence="1">Belongs to the HdrC family.</text>
</comment>
<evidence type="ECO:0000256" key="4">
    <source>
        <dbReference type="ARBA" id="ARBA00023002"/>
    </source>
</evidence>
<dbReference type="GO" id="GO:0005886">
    <property type="term" value="C:plasma membrane"/>
    <property type="evidence" value="ECO:0007669"/>
    <property type="project" value="TreeGrafter"/>
</dbReference>
<evidence type="ECO:0000313" key="9">
    <source>
        <dbReference type="Proteomes" id="UP000028501"/>
    </source>
</evidence>
<dbReference type="Proteomes" id="UP000028501">
    <property type="component" value="Chromosome"/>
</dbReference>
<dbReference type="GO" id="GO:0046872">
    <property type="term" value="F:metal ion binding"/>
    <property type="evidence" value="ECO:0007669"/>
    <property type="project" value="UniProtKB-KW"/>
</dbReference>
<evidence type="ECO:0000259" key="7">
    <source>
        <dbReference type="PROSITE" id="PS51379"/>
    </source>
</evidence>
<dbReference type="Gene3D" id="1.10.1060.10">
    <property type="entry name" value="Alpha-helical ferredoxin"/>
    <property type="match status" value="1"/>
</dbReference>
<evidence type="ECO:0000256" key="2">
    <source>
        <dbReference type="ARBA" id="ARBA00022485"/>
    </source>
</evidence>
<dbReference type="InterPro" id="IPR051460">
    <property type="entry name" value="HdrC_iron-sulfur_subunit"/>
</dbReference>
<keyword evidence="6" id="KW-0411">Iron-sulfur</keyword>
<proteinExistence type="inferred from homology"/>
<dbReference type="RefSeq" id="WP_010878873.1">
    <property type="nucleotide sequence ID" value="NZ_CP006577.1"/>
</dbReference>
<dbReference type="PANTHER" id="PTHR43255">
    <property type="entry name" value="IRON-SULFUR-BINDING OXIDOREDUCTASE FADF-RELATED-RELATED"/>
    <property type="match status" value="1"/>
</dbReference>
<keyword evidence="2" id="KW-0004">4Fe-4S</keyword>
<dbReference type="Pfam" id="PF13183">
    <property type="entry name" value="Fer4_8"/>
    <property type="match status" value="1"/>
</dbReference>
<dbReference type="GO" id="GO:0051912">
    <property type="term" value="F:CoB--CoM heterodisulfide reductase activity"/>
    <property type="evidence" value="ECO:0007669"/>
    <property type="project" value="UniProtKB-EC"/>
</dbReference>
<keyword evidence="4 8" id="KW-0560">Oxidoreductase</keyword>
<dbReference type="SUPFAM" id="SSF46548">
    <property type="entry name" value="alpha-helical ferredoxin"/>
    <property type="match status" value="1"/>
</dbReference>
<evidence type="ECO:0000313" key="8">
    <source>
        <dbReference type="EMBL" id="AIG98255.1"/>
    </source>
</evidence>
<dbReference type="GeneID" id="24794987"/>
<evidence type="ECO:0000256" key="6">
    <source>
        <dbReference type="ARBA" id="ARBA00023014"/>
    </source>
</evidence>
<feature type="domain" description="4Fe-4S ferredoxin-type" evidence="7">
    <location>
        <begin position="26"/>
        <end position="47"/>
    </location>
</feature>
<dbReference type="PROSITE" id="PS51379">
    <property type="entry name" value="4FE4S_FER_2"/>
    <property type="match status" value="2"/>
</dbReference>
<dbReference type="EMBL" id="CP006577">
    <property type="protein sequence ID" value="AIG98255.1"/>
    <property type="molecule type" value="Genomic_DNA"/>
</dbReference>
<dbReference type="KEGG" id="afg:AFULGI_00014880"/>
<dbReference type="InterPro" id="IPR017900">
    <property type="entry name" value="4Fe4S_Fe_S_CS"/>
</dbReference>
<evidence type="ECO:0000256" key="5">
    <source>
        <dbReference type="ARBA" id="ARBA00023004"/>
    </source>
</evidence>
<accession>A0A075WCX5</accession>
<dbReference type="PANTHER" id="PTHR43255:SF1">
    <property type="entry name" value="IRON-SULFUR-BINDING OXIDOREDUCTASE FADF-RELATED"/>
    <property type="match status" value="1"/>
</dbReference>
<dbReference type="GO" id="GO:0051539">
    <property type="term" value="F:4 iron, 4 sulfur cluster binding"/>
    <property type="evidence" value="ECO:0007669"/>
    <property type="project" value="UniProtKB-KW"/>
</dbReference>
<keyword evidence="5" id="KW-0408">Iron</keyword>
<dbReference type="HOGENOM" id="CLU_121273_0_0_2"/>
<organism evidence="8 9">
    <name type="scientific">Archaeoglobus fulgidus DSM 8774</name>
    <dbReference type="NCBI Taxonomy" id="1344584"/>
    <lineage>
        <taxon>Archaea</taxon>
        <taxon>Methanobacteriati</taxon>
        <taxon>Methanobacteriota</taxon>
        <taxon>Archaeoglobi</taxon>
        <taxon>Archaeoglobales</taxon>
        <taxon>Archaeoglobaceae</taxon>
        <taxon>Archaeoglobus</taxon>
    </lineage>
</organism>
<evidence type="ECO:0000256" key="3">
    <source>
        <dbReference type="ARBA" id="ARBA00022723"/>
    </source>
</evidence>
<keyword evidence="3" id="KW-0479">Metal-binding</keyword>
<dbReference type="AlphaFoldDB" id="A0A075WCX5"/>
<reference evidence="8 9" key="1">
    <citation type="submission" date="2013-07" db="EMBL/GenBank/DDBJ databases">
        <title>Genome of Archaeoglobus fulgidus.</title>
        <authorList>
            <person name="Fiebig A."/>
            <person name="Birkeland N.-K."/>
        </authorList>
    </citation>
    <scope>NUCLEOTIDE SEQUENCE [LARGE SCALE GENOMIC DNA]</scope>
    <source>
        <strain evidence="8 9">DSM 8774</strain>
    </source>
</reference>
<feature type="domain" description="4Fe-4S ferredoxin-type" evidence="7">
    <location>
        <begin position="61"/>
        <end position="92"/>
    </location>
</feature>
<sequence length="160" mass="18131">MRVVRLPRHDDVVEEVSKFGGEGIGRCIQCGACMSVCPVAIAGFNFPNKKLFKVITLGLREDILFDPSPWACVACGRCIEICTRDVNPFHVYFAFRRIQTREFSIPSRAEELLRRVYTTGFAVQINNELRAEFDLPEIGSVDEVEKIIECTEMSQLGLIR</sequence>
<gene>
    <name evidence="8" type="ORF">AFULGI_00014880</name>
</gene>
<dbReference type="InterPro" id="IPR009051">
    <property type="entry name" value="Helical_ferredxn"/>
</dbReference>
<protein>
    <submittedName>
        <fullName evidence="8">Heterodisulfide reductase, subunit C</fullName>
        <ecNumber evidence="8">1.8.98.1</ecNumber>
    </submittedName>
</protein>
<name>A0A075WCX5_ARCFL</name>
<dbReference type="EC" id="1.8.98.1" evidence="8"/>